<dbReference type="EMBL" id="LOCO01000006">
    <property type="protein sequence ID" value="KXO10466.1"/>
    <property type="molecule type" value="Genomic_DNA"/>
</dbReference>
<dbReference type="Proteomes" id="UP000070282">
    <property type="component" value="Unassembled WGS sequence"/>
</dbReference>
<keyword evidence="1" id="KW-0175">Coiled coil</keyword>
<dbReference type="GeneID" id="94723173"/>
<name>A0A137SDF4_9GAMM</name>
<dbReference type="AlphaFoldDB" id="A0A137SDF4"/>
<keyword evidence="3" id="KW-1185">Reference proteome</keyword>
<feature type="coiled-coil region" evidence="1">
    <location>
        <begin position="277"/>
        <end position="304"/>
    </location>
</feature>
<protein>
    <submittedName>
        <fullName evidence="2">ATPase involved in DNA repair</fullName>
    </submittedName>
</protein>
<dbReference type="RefSeq" id="WP_061331692.1">
    <property type="nucleotide sequence ID" value="NZ_LOCO01000006.1"/>
</dbReference>
<feature type="coiled-coil region" evidence="1">
    <location>
        <begin position="204"/>
        <end position="252"/>
    </location>
</feature>
<organism evidence="2 3">
    <name type="scientific">Marinobacter excellens LAMA 842</name>
    <dbReference type="NCBI Taxonomy" id="1306954"/>
    <lineage>
        <taxon>Bacteria</taxon>
        <taxon>Pseudomonadati</taxon>
        <taxon>Pseudomonadota</taxon>
        <taxon>Gammaproteobacteria</taxon>
        <taxon>Pseudomonadales</taxon>
        <taxon>Marinobacteraceae</taxon>
        <taxon>Marinobacter</taxon>
    </lineage>
</organism>
<dbReference type="PATRIC" id="fig|1306954.6.peg.3532"/>
<evidence type="ECO:0000256" key="1">
    <source>
        <dbReference type="SAM" id="Coils"/>
    </source>
</evidence>
<evidence type="ECO:0000313" key="3">
    <source>
        <dbReference type="Proteomes" id="UP000070282"/>
    </source>
</evidence>
<proteinExistence type="predicted"/>
<reference evidence="3" key="1">
    <citation type="submission" date="2015-12" db="EMBL/GenBank/DDBJ databases">
        <authorList>
            <person name="Lima A."/>
            <person name="Farahani Zayas N."/>
            <person name="Castro Da Silva M.A."/>
            <person name="Cabral A."/>
            <person name="Pessatti M.L."/>
        </authorList>
    </citation>
    <scope>NUCLEOTIDE SEQUENCE [LARGE SCALE GENOMIC DNA]</scope>
    <source>
        <strain evidence="3">LAMA 842</strain>
    </source>
</reference>
<gene>
    <name evidence="2" type="ORF">J122_1545</name>
</gene>
<accession>A0A137SDF4</accession>
<comment type="caution">
    <text evidence="2">The sequence shown here is derived from an EMBL/GenBank/DDBJ whole genome shotgun (WGS) entry which is preliminary data.</text>
</comment>
<sequence>MVNAGQAADGYSAVFFMEGSQVARQMRLSEFGAFLDGYVGLSDLAETDVRAVLVNLSPELTVRSLVFFRIWFDDEGRADSHWNVPIEALAEKGAKGPDMGGGAIRLVCRSQCPDPAFAQELWDPDMTPGSNHFQLIRKAVDANALRFQKVEPEEENIPVLTAASVEQPVEDNRDRARVAQILREQRLRIKTLQSVHRDSLADLQREHRLEMQALRSEMSDLEQRYERTRISNEQLKQRLAQRNEQYLSMQEKMAEGDARQRKDVHADAETVLLHEQLERKQRELELRDDKIVALEQENHELRHQVPPEDSLLEQLQSQSVFLVAYHPGVGHITLPYDDIDTYFGNPVAYAAERCGMNEPAYKDWLAHYEHPVCRHVDSDGNACGEPIMRVTQPAEFQPGVDDHCEQHRS</sequence>
<evidence type="ECO:0000313" key="2">
    <source>
        <dbReference type="EMBL" id="KXO10466.1"/>
    </source>
</evidence>